<accession>A0ABV3ZF28</accession>
<comment type="caution">
    <text evidence="2">The sequence shown here is derived from an EMBL/GenBank/DDBJ whole genome shotgun (WGS) entry which is preliminary data.</text>
</comment>
<sequence length="853" mass="97619">MARYIFCTLILLALKLSCFGQSYGLLFNSHEVVLEKRTSLDVSPGDSICLDKNFQLEFQFNFIPNHAIYFGYIFRLISNNSQNVDLIYDQPSSSFRLIAGENFAGITFTIDSLLLYKKWNKIAMNFDREKHILQCSVNNKTVGSGKLPQLGSCFKFLWGANDYLKFKTRDIPPMQVKDIRISENNTQKYFWPLDETSGDICYDKINHKAATVKNPVWIKPRYQRWENAGSLTMNGYAGVAYDAKTDKLYITGSDSVYTYSFKSGIQIDGSASKHQNFLVGHQEIYDTLNNRLLDVYLDSQKVTSYDFNGQHWSANFPSGHVAITRYWHANKFISPADSSLYMIGGYGYLRYKNLVKKYDFNTKQWDSIVPGGDYFTPRYLAALGTDAAGKHAYIIGGYGSQTGDQMLDPKYYYDFFRFDVRDKSFKKLYTFKPSGEPFTFANSLVIDEETNSYYGLLFPNDSFNSKLQLLRGSLKDSSFTILGTSIPYSFHDVQSFADLYYSPVNNRLIAVTMFYTPEDVKEQRTEVKIYTLNFPPEPLDAVELQNAAKGSSKWIWILAGALIIALGLIAILKRRRVTTQPQAQNTDTPPVVTREETLPAISLPQGQSHNGKKITSTIYLFGQFQVFDKEGNDVTKLFTPLLKELFLIISIYTIHNGRGISSQGLNEILWYDKSIKDAKNNRSVNIAKLKGILEKIGDCVINKESGYWQIQNDNKTVHIDYEQYAALLQNTSLPPKEYMALVSDIIKRGSFLSQTEYNWLDNIKSDISNSVIDICVGFIKTQDISKEPEFIIEVTNYIFHFDQLNEDALIYKCKCFIQLKRHTLANNSYLKFIKDYKDIYGEDFSKSFHDVIA</sequence>
<keyword evidence="1" id="KW-0472">Membrane</keyword>
<organism evidence="2 3">
    <name type="scientific">Danxiaibacter flavus</name>
    <dbReference type="NCBI Taxonomy" id="3049108"/>
    <lineage>
        <taxon>Bacteria</taxon>
        <taxon>Pseudomonadati</taxon>
        <taxon>Bacteroidota</taxon>
        <taxon>Chitinophagia</taxon>
        <taxon>Chitinophagales</taxon>
        <taxon>Chitinophagaceae</taxon>
        <taxon>Danxiaibacter</taxon>
    </lineage>
</organism>
<dbReference type="InterPro" id="IPR015915">
    <property type="entry name" value="Kelch-typ_b-propeller"/>
</dbReference>
<evidence type="ECO:0008006" key="4">
    <source>
        <dbReference type="Google" id="ProtNLM"/>
    </source>
</evidence>
<keyword evidence="1" id="KW-0812">Transmembrane</keyword>
<dbReference type="Proteomes" id="UP001560573">
    <property type="component" value="Unassembled WGS sequence"/>
</dbReference>
<dbReference type="Gene3D" id="2.120.10.80">
    <property type="entry name" value="Kelch-type beta propeller"/>
    <property type="match status" value="1"/>
</dbReference>
<keyword evidence="3" id="KW-1185">Reference proteome</keyword>
<feature type="transmembrane region" description="Helical" evidence="1">
    <location>
        <begin position="554"/>
        <end position="572"/>
    </location>
</feature>
<protein>
    <recommendedName>
        <fullName evidence="4">Galactose oxidase</fullName>
    </recommendedName>
</protein>
<name>A0ABV3ZF28_9BACT</name>
<evidence type="ECO:0000256" key="1">
    <source>
        <dbReference type="SAM" id="Phobius"/>
    </source>
</evidence>
<dbReference type="PANTHER" id="PTHR35807:SF1">
    <property type="entry name" value="TRANSCRIPTIONAL REGULATOR REDD"/>
    <property type="match status" value="1"/>
</dbReference>
<evidence type="ECO:0000313" key="3">
    <source>
        <dbReference type="Proteomes" id="UP001560573"/>
    </source>
</evidence>
<reference evidence="2 3" key="1">
    <citation type="submission" date="2023-07" db="EMBL/GenBank/DDBJ databases">
        <authorList>
            <person name="Lian W.-H."/>
        </authorList>
    </citation>
    <scope>NUCLEOTIDE SEQUENCE [LARGE SCALE GENOMIC DNA]</scope>
    <source>
        <strain evidence="2 3">SYSU DXS3180</strain>
    </source>
</reference>
<dbReference type="InterPro" id="IPR011043">
    <property type="entry name" value="Gal_Oxase/kelch_b-propeller"/>
</dbReference>
<gene>
    <name evidence="2" type="ORF">QTN47_11825</name>
</gene>
<keyword evidence="1" id="KW-1133">Transmembrane helix</keyword>
<proteinExistence type="predicted"/>
<dbReference type="PANTHER" id="PTHR35807">
    <property type="entry name" value="TRANSCRIPTIONAL REGULATOR REDD-RELATED"/>
    <property type="match status" value="1"/>
</dbReference>
<dbReference type="SUPFAM" id="SSF50965">
    <property type="entry name" value="Galactose oxidase, central domain"/>
    <property type="match status" value="1"/>
</dbReference>
<dbReference type="InterPro" id="IPR051677">
    <property type="entry name" value="AfsR-DnrI-RedD_regulator"/>
</dbReference>
<evidence type="ECO:0000313" key="2">
    <source>
        <dbReference type="EMBL" id="MEX6688190.1"/>
    </source>
</evidence>
<dbReference type="EMBL" id="JAULBC010000003">
    <property type="protein sequence ID" value="MEX6688190.1"/>
    <property type="molecule type" value="Genomic_DNA"/>
</dbReference>
<dbReference type="RefSeq" id="WP_369329599.1">
    <property type="nucleotide sequence ID" value="NZ_JAULBC010000003.1"/>
</dbReference>